<dbReference type="Gene3D" id="2.30.30.660">
    <property type="entry name" value="Protein of unknown function (DUF3539)"/>
    <property type="match status" value="1"/>
</dbReference>
<dbReference type="RefSeq" id="WP_038071902.1">
    <property type="nucleotide sequence ID" value="NZ_JHEG04000001.1"/>
</dbReference>
<keyword evidence="2" id="KW-0548">Nucleotidyltransferase</keyword>
<sequence>MYSENSETYINHPTWGLLYRICMVDENQELFTTLYAQRLFFLVTTDAKGLKFQSIGRTEARMLLETRLRNLRRSGQSQEYDQLHSVFQRTFQ</sequence>
<dbReference type="STRING" id="1479485.DA73_0206625"/>
<dbReference type="AlphaFoldDB" id="A0A0C1RM96"/>
<accession>A0A0C1RM96</accession>
<dbReference type="NCBIfam" id="NF045912">
    <property type="entry name" value="TransCoactPipX"/>
    <property type="match status" value="1"/>
</dbReference>
<dbReference type="OrthoDB" id="531370at2"/>
<protein>
    <submittedName>
        <fullName evidence="1">DUF3539 family protein</fullName>
    </submittedName>
    <submittedName>
        <fullName evidence="2">Protein-PII uridylyltransferase</fullName>
    </submittedName>
</protein>
<comment type="caution">
    <text evidence="2">The sequence shown here is derived from an EMBL/GenBank/DDBJ whole genome shotgun (WGS) entry which is preliminary data.</text>
</comment>
<proteinExistence type="predicted"/>
<dbReference type="EMBL" id="JHEG04000001">
    <property type="protein sequence ID" value="KAF3887963.1"/>
    <property type="molecule type" value="Genomic_DNA"/>
</dbReference>
<evidence type="ECO:0000313" key="2">
    <source>
        <dbReference type="EMBL" id="KIE13085.1"/>
    </source>
</evidence>
<dbReference type="Proteomes" id="UP000029738">
    <property type="component" value="Unassembled WGS sequence"/>
</dbReference>
<dbReference type="Pfam" id="PF12058">
    <property type="entry name" value="PipX"/>
    <property type="match status" value="1"/>
</dbReference>
<name>A0A0C1RM96_9CYAN</name>
<dbReference type="InterPro" id="IPR021926">
    <property type="entry name" value="PipX"/>
</dbReference>
<reference evidence="1" key="2">
    <citation type="submission" date="2019-11" db="EMBL/GenBank/DDBJ databases">
        <title>Improved Assembly of Tolypothrix boutellei genome.</title>
        <authorList>
            <person name="Sarangi A.N."/>
            <person name="Mukherjee M."/>
            <person name="Ghosh S."/>
            <person name="Singh D."/>
            <person name="Das A."/>
            <person name="Kant S."/>
            <person name="Prusty A."/>
            <person name="Tripathy S."/>
        </authorList>
    </citation>
    <scope>NUCLEOTIDE SEQUENCE</scope>
    <source>
        <strain evidence="1">VB521301</strain>
    </source>
</reference>
<dbReference type="Gene3D" id="6.10.250.870">
    <property type="match status" value="1"/>
</dbReference>
<organism evidence="2">
    <name type="scientific">Tolypothrix bouteillei VB521301</name>
    <dbReference type="NCBI Taxonomy" id="1479485"/>
    <lineage>
        <taxon>Bacteria</taxon>
        <taxon>Bacillati</taxon>
        <taxon>Cyanobacteriota</taxon>
        <taxon>Cyanophyceae</taxon>
        <taxon>Nostocales</taxon>
        <taxon>Tolypothrichaceae</taxon>
        <taxon>Tolypothrix</taxon>
    </lineage>
</organism>
<evidence type="ECO:0000313" key="3">
    <source>
        <dbReference type="Proteomes" id="UP000029738"/>
    </source>
</evidence>
<gene>
    <name evidence="2" type="ORF">DA73_0206625</name>
    <name evidence="1" type="ORF">DA73_0400022560</name>
</gene>
<reference evidence="2" key="1">
    <citation type="journal article" date="2015" name="Genome Announc.">
        <title>Draft Genome Sequence of Tolypothrix boutellei Strain VB521301.</title>
        <authorList>
            <person name="Chandrababunaidu M.M."/>
            <person name="Singh D."/>
            <person name="Sen D."/>
            <person name="Bhan S."/>
            <person name="Das S."/>
            <person name="Gupta A."/>
            <person name="Adhikary S.P."/>
            <person name="Tripathy S."/>
        </authorList>
    </citation>
    <scope>NUCLEOTIDE SEQUENCE</scope>
    <source>
        <strain evidence="2">VB521301</strain>
    </source>
</reference>
<dbReference type="GO" id="GO:0016779">
    <property type="term" value="F:nucleotidyltransferase activity"/>
    <property type="evidence" value="ECO:0007669"/>
    <property type="project" value="UniProtKB-KW"/>
</dbReference>
<evidence type="ECO:0000313" key="1">
    <source>
        <dbReference type="EMBL" id="KAF3887963.1"/>
    </source>
</evidence>
<dbReference type="EMBL" id="JHEG02000019">
    <property type="protein sequence ID" value="KIE13085.1"/>
    <property type="molecule type" value="Genomic_DNA"/>
</dbReference>
<keyword evidence="2" id="KW-0808">Transferase</keyword>
<keyword evidence="3" id="KW-1185">Reference proteome</keyword>